<reference evidence="1 2" key="1">
    <citation type="journal article" date="2016" name="Biochim. Biophys. Acta">
        <title>Characterization of red-shifted phycobilisomes isolated from the chlorophyll f-containing cyanobacterium Halomicronema hongdechloris.</title>
        <authorList>
            <person name="Li Y."/>
            <person name="Lin Y."/>
            <person name="Garvey C.J."/>
            <person name="Birch D."/>
            <person name="Corkery R.W."/>
            <person name="Loughlin P.C."/>
            <person name="Scheer H."/>
            <person name="Willows R.D."/>
            <person name="Chen M."/>
        </authorList>
    </citation>
    <scope>NUCLEOTIDE SEQUENCE [LARGE SCALE GENOMIC DNA]</scope>
    <source>
        <strain evidence="1 2">C2206</strain>
    </source>
</reference>
<dbReference type="RefSeq" id="WP_080809616.1">
    <property type="nucleotide sequence ID" value="NZ_CP021983.2"/>
</dbReference>
<evidence type="ECO:0000313" key="1">
    <source>
        <dbReference type="EMBL" id="ASC71102.1"/>
    </source>
</evidence>
<dbReference type="AlphaFoldDB" id="A0A1Z3HLA6"/>
<dbReference type="Proteomes" id="UP000191901">
    <property type="component" value="Chromosome"/>
</dbReference>
<evidence type="ECO:0000313" key="2">
    <source>
        <dbReference type="Proteomes" id="UP000191901"/>
    </source>
</evidence>
<dbReference type="EMBL" id="CP021983">
    <property type="protein sequence ID" value="ASC71102.1"/>
    <property type="molecule type" value="Genomic_DNA"/>
</dbReference>
<protein>
    <submittedName>
        <fullName evidence="1">Uncharacterized protein</fullName>
    </submittedName>
</protein>
<dbReference type="KEGG" id="hhg:XM38_020520"/>
<gene>
    <name evidence="1" type="ORF">XM38_020520</name>
</gene>
<organism evidence="1 2">
    <name type="scientific">Halomicronema hongdechloris C2206</name>
    <dbReference type="NCBI Taxonomy" id="1641165"/>
    <lineage>
        <taxon>Bacteria</taxon>
        <taxon>Bacillati</taxon>
        <taxon>Cyanobacteriota</taxon>
        <taxon>Cyanophyceae</taxon>
        <taxon>Nodosilineales</taxon>
        <taxon>Nodosilineaceae</taxon>
        <taxon>Halomicronema</taxon>
    </lineage>
</organism>
<accession>A0A1Z3HLA6</accession>
<name>A0A1Z3HLA6_9CYAN</name>
<proteinExistence type="predicted"/>
<keyword evidence="2" id="KW-1185">Reference proteome</keyword>
<sequence length="59" mass="6008">MDDFEVVWGEAVEVGNAVIDLCFPPGHTLVSGAQALLHEGGDGGFVGVGGGKMGIICFM</sequence>
<dbReference type="STRING" id="1641165.XM38_12385"/>